<comment type="caution">
    <text evidence="1">The sequence shown here is derived from an EMBL/GenBank/DDBJ whole genome shotgun (WGS) entry which is preliminary data.</text>
</comment>
<name>A0A427AS11_ENSVE</name>
<gene>
    <name evidence="1" type="ORF">B296_00008756</name>
</gene>
<organism evidence="1 2">
    <name type="scientific">Ensete ventricosum</name>
    <name type="common">Abyssinian banana</name>
    <name type="synonym">Musa ensete</name>
    <dbReference type="NCBI Taxonomy" id="4639"/>
    <lineage>
        <taxon>Eukaryota</taxon>
        <taxon>Viridiplantae</taxon>
        <taxon>Streptophyta</taxon>
        <taxon>Embryophyta</taxon>
        <taxon>Tracheophyta</taxon>
        <taxon>Spermatophyta</taxon>
        <taxon>Magnoliopsida</taxon>
        <taxon>Liliopsida</taxon>
        <taxon>Zingiberales</taxon>
        <taxon>Musaceae</taxon>
        <taxon>Ensete</taxon>
    </lineage>
</organism>
<dbReference type="EMBL" id="AMZH03001526">
    <property type="protein sequence ID" value="RRT79000.1"/>
    <property type="molecule type" value="Genomic_DNA"/>
</dbReference>
<accession>A0A427AS11</accession>
<reference evidence="1 2" key="1">
    <citation type="journal article" date="2014" name="Agronomy (Basel)">
        <title>A Draft Genome Sequence for Ensete ventricosum, the Drought-Tolerant Tree Against Hunger.</title>
        <authorList>
            <person name="Harrison J."/>
            <person name="Moore K.A."/>
            <person name="Paszkiewicz K."/>
            <person name="Jones T."/>
            <person name="Grant M."/>
            <person name="Ambacheew D."/>
            <person name="Muzemil S."/>
            <person name="Studholme D.J."/>
        </authorList>
    </citation>
    <scope>NUCLEOTIDE SEQUENCE [LARGE SCALE GENOMIC DNA]</scope>
</reference>
<dbReference type="Proteomes" id="UP000287651">
    <property type="component" value="Unassembled WGS sequence"/>
</dbReference>
<evidence type="ECO:0000313" key="2">
    <source>
        <dbReference type="Proteomes" id="UP000287651"/>
    </source>
</evidence>
<proteinExistence type="predicted"/>
<protein>
    <submittedName>
        <fullName evidence="1">Uncharacterized protein</fullName>
    </submittedName>
</protein>
<sequence length="160" mass="17639">MALVWRADNGSGGYGTGNEALEMKRKREVWLEGNSGDNKDREEGMKMRATVVVATCAIRRRCQQHWLWQRLIWKEDDSKGGAATFVLHAVMFAVAKWEKGDGGCNRSGDSGFWGRTTKDSFIAALVLPTKVVNNCKMVLLAIDGTVVEALGSTSKGRQQC</sequence>
<dbReference type="AlphaFoldDB" id="A0A427AS11"/>
<evidence type="ECO:0000313" key="1">
    <source>
        <dbReference type="EMBL" id="RRT79000.1"/>
    </source>
</evidence>